<reference evidence="3" key="1">
    <citation type="journal article" date="2014" name="Front. Microbiol.">
        <title>High frequency of phylogenetically diverse reductive dehalogenase-homologous genes in deep subseafloor sedimentary metagenomes.</title>
        <authorList>
            <person name="Kawai M."/>
            <person name="Futagami T."/>
            <person name="Toyoda A."/>
            <person name="Takaki Y."/>
            <person name="Nishi S."/>
            <person name="Hori S."/>
            <person name="Arai W."/>
            <person name="Tsubouchi T."/>
            <person name="Morono Y."/>
            <person name="Uchiyama I."/>
            <person name="Ito T."/>
            <person name="Fujiyama A."/>
            <person name="Inagaki F."/>
            <person name="Takami H."/>
        </authorList>
    </citation>
    <scope>NUCLEOTIDE SEQUENCE</scope>
    <source>
        <strain evidence="3">Expedition CK06-06</strain>
    </source>
</reference>
<evidence type="ECO:0000313" key="3">
    <source>
        <dbReference type="EMBL" id="GAI21005.1"/>
    </source>
</evidence>
<dbReference type="SUPFAM" id="SSF53756">
    <property type="entry name" value="UDP-Glycosyltransferase/glycogen phosphorylase"/>
    <property type="match status" value="1"/>
</dbReference>
<evidence type="ECO:0000256" key="1">
    <source>
        <dbReference type="SAM" id="Phobius"/>
    </source>
</evidence>
<feature type="non-terminal residue" evidence="3">
    <location>
        <position position="276"/>
    </location>
</feature>
<dbReference type="PANTHER" id="PTHR12526:SF630">
    <property type="entry name" value="GLYCOSYLTRANSFERASE"/>
    <property type="match status" value="1"/>
</dbReference>
<organism evidence="3">
    <name type="scientific">marine sediment metagenome</name>
    <dbReference type="NCBI Taxonomy" id="412755"/>
    <lineage>
        <taxon>unclassified sequences</taxon>
        <taxon>metagenomes</taxon>
        <taxon>ecological metagenomes</taxon>
    </lineage>
</organism>
<feature type="transmembrane region" description="Helical" evidence="1">
    <location>
        <begin position="258"/>
        <end position="275"/>
    </location>
</feature>
<accession>X1N2E2</accession>
<feature type="non-terminal residue" evidence="3">
    <location>
        <position position="1"/>
    </location>
</feature>
<keyword evidence="1" id="KW-0812">Transmembrane</keyword>
<feature type="domain" description="Glycosyl transferase family 1" evidence="2">
    <location>
        <begin position="53"/>
        <end position="211"/>
    </location>
</feature>
<dbReference type="GO" id="GO:0016757">
    <property type="term" value="F:glycosyltransferase activity"/>
    <property type="evidence" value="ECO:0007669"/>
    <property type="project" value="InterPro"/>
</dbReference>
<evidence type="ECO:0000259" key="2">
    <source>
        <dbReference type="Pfam" id="PF00534"/>
    </source>
</evidence>
<dbReference type="PANTHER" id="PTHR12526">
    <property type="entry name" value="GLYCOSYLTRANSFERASE"/>
    <property type="match status" value="1"/>
</dbReference>
<dbReference type="InterPro" id="IPR001296">
    <property type="entry name" value="Glyco_trans_1"/>
</dbReference>
<comment type="caution">
    <text evidence="3">The sequence shown here is derived from an EMBL/GenBank/DDBJ whole genome shotgun (WGS) entry which is preliminary data.</text>
</comment>
<proteinExistence type="predicted"/>
<keyword evidence="1" id="KW-1133">Transmembrane helix</keyword>
<sequence>RIVLINNSKAGAEDYAKWLGISPSRFHVIYNGVDFSRFETVSNEDAVAFRHSLGIDDGPLVGGVFRIGPEKRPFDFISVIKKVREEIENIKVVVAGIGTLENKVKKSIKQNGLGNTIILLGTRSDIFTVIKACDVILHTSENDGNPNALLEAQYLSVPVVATKAGGTPEVVDDGISGLLHPIGDIDSLADSVIKILQDKSYAKKLGEHGHKHILERFSVDRMVNGTLEIYNNVCHQSIGRKELILDEKCDTYKKSRRFVVFIVVSIYLTCAGLFFI</sequence>
<dbReference type="EMBL" id="BARV01019878">
    <property type="protein sequence ID" value="GAI21005.1"/>
    <property type="molecule type" value="Genomic_DNA"/>
</dbReference>
<gene>
    <name evidence="3" type="ORF">S06H3_33321</name>
</gene>
<dbReference type="Pfam" id="PF00534">
    <property type="entry name" value="Glycos_transf_1"/>
    <property type="match status" value="1"/>
</dbReference>
<dbReference type="AlphaFoldDB" id="X1N2E2"/>
<dbReference type="CDD" id="cd03801">
    <property type="entry name" value="GT4_PimA-like"/>
    <property type="match status" value="1"/>
</dbReference>
<dbReference type="Gene3D" id="3.40.50.2000">
    <property type="entry name" value="Glycogen Phosphorylase B"/>
    <property type="match status" value="2"/>
</dbReference>
<protein>
    <recommendedName>
        <fullName evidence="2">Glycosyl transferase family 1 domain-containing protein</fullName>
    </recommendedName>
</protein>
<name>X1N2E2_9ZZZZ</name>
<keyword evidence="1" id="KW-0472">Membrane</keyword>